<organism evidence="5 6">
    <name type="scientific">Inhella inkyongensis</name>
    <dbReference type="NCBI Taxonomy" id="392593"/>
    <lineage>
        <taxon>Bacteria</taxon>
        <taxon>Pseudomonadati</taxon>
        <taxon>Pseudomonadota</taxon>
        <taxon>Betaproteobacteria</taxon>
        <taxon>Burkholderiales</taxon>
        <taxon>Sphaerotilaceae</taxon>
        <taxon>Inhella</taxon>
    </lineage>
</organism>
<dbReference type="GO" id="GO:0006015">
    <property type="term" value="P:5-phosphoribose 1-diphosphate biosynthetic process"/>
    <property type="evidence" value="ECO:0007669"/>
    <property type="project" value="TreeGrafter"/>
</dbReference>
<dbReference type="InterPro" id="IPR029099">
    <property type="entry name" value="Pribosyltran_N"/>
</dbReference>
<dbReference type="Proteomes" id="UP000554837">
    <property type="component" value="Unassembled WGS sequence"/>
</dbReference>
<comment type="similarity">
    <text evidence="2">Belongs to the ribose-phosphate pyrophosphokinase family.</text>
</comment>
<accession>A0A840S8D3</accession>
<keyword evidence="1 2" id="KW-0545">Nucleotide biosynthesis</keyword>
<dbReference type="CDD" id="cd06223">
    <property type="entry name" value="PRTases_typeI"/>
    <property type="match status" value="1"/>
</dbReference>
<dbReference type="GO" id="GO:0004749">
    <property type="term" value="F:ribose phosphate diphosphokinase activity"/>
    <property type="evidence" value="ECO:0007669"/>
    <property type="project" value="UniProtKB-EC"/>
</dbReference>
<dbReference type="SUPFAM" id="SSF53271">
    <property type="entry name" value="PRTase-like"/>
    <property type="match status" value="2"/>
</dbReference>
<dbReference type="GO" id="GO:0006164">
    <property type="term" value="P:purine nucleotide biosynthetic process"/>
    <property type="evidence" value="ECO:0007669"/>
    <property type="project" value="TreeGrafter"/>
</dbReference>
<gene>
    <name evidence="5" type="ORF">HNQ51_002115</name>
</gene>
<dbReference type="InterPro" id="IPR000836">
    <property type="entry name" value="PRTase_dom"/>
</dbReference>
<evidence type="ECO:0000313" key="5">
    <source>
        <dbReference type="EMBL" id="MBB5204801.1"/>
    </source>
</evidence>
<protein>
    <submittedName>
        <fullName evidence="5">Ribose-phosphate pyrophosphokinase</fullName>
        <ecNumber evidence="5">2.7.6.1</ecNumber>
    </submittedName>
</protein>
<dbReference type="EMBL" id="JACHHO010000002">
    <property type="protein sequence ID" value="MBB5204801.1"/>
    <property type="molecule type" value="Genomic_DNA"/>
</dbReference>
<dbReference type="InterPro" id="IPR005946">
    <property type="entry name" value="Rib-P_diPkinase"/>
</dbReference>
<keyword evidence="6" id="KW-1185">Reference proteome</keyword>
<proteinExistence type="inferred from homology"/>
<dbReference type="PANTHER" id="PTHR10210">
    <property type="entry name" value="RIBOSE-PHOSPHATE DIPHOSPHOKINASE FAMILY MEMBER"/>
    <property type="match status" value="1"/>
</dbReference>
<dbReference type="GO" id="GO:0002189">
    <property type="term" value="C:ribose phosphate diphosphokinase complex"/>
    <property type="evidence" value="ECO:0007669"/>
    <property type="project" value="TreeGrafter"/>
</dbReference>
<dbReference type="EC" id="2.7.6.1" evidence="5"/>
<evidence type="ECO:0000256" key="2">
    <source>
        <dbReference type="RuleBase" id="RU004324"/>
    </source>
</evidence>
<dbReference type="Pfam" id="PF13793">
    <property type="entry name" value="Pribosyltran_N"/>
    <property type="match status" value="1"/>
</dbReference>
<dbReference type="SMART" id="SM01400">
    <property type="entry name" value="Pribosyltran_N"/>
    <property type="match status" value="1"/>
</dbReference>
<name>A0A840S8D3_9BURK</name>
<keyword evidence="5" id="KW-0808">Transferase</keyword>
<sequence length="294" mass="31233">MKRPELLLAWPDEAALAQALAAALNCPLAWVDSHRFPDGESRLRLPPSLPAHTVLLRGLQRANDRLAELLLVAAGSRELGAQRLSLVSPYLGYMRQDIAFTPGEVVSQRHIGSLLGTAFDAVLTVDPHLHRIQRLDEVLRGGVSLSAAPLLGQFVATQRPGALLLAPDGEAEQWVSAAGQAADLEWAVCSKTRQGDRQVLIQLPPRSFAGRTVVLLDDVASSGGTLIEATRLLKAAGAASVDVAVTHALFAQDAEARVRAAGVGQIWSTDCIAHPSNAVSIAPLLAQGLYIQSR</sequence>
<evidence type="ECO:0000259" key="4">
    <source>
        <dbReference type="Pfam" id="PF13793"/>
    </source>
</evidence>
<dbReference type="RefSeq" id="WP_138855555.1">
    <property type="nucleotide sequence ID" value="NZ_CP040709.1"/>
</dbReference>
<evidence type="ECO:0000259" key="3">
    <source>
        <dbReference type="Pfam" id="PF00156"/>
    </source>
</evidence>
<dbReference type="AlphaFoldDB" id="A0A840S8D3"/>
<dbReference type="Pfam" id="PF00156">
    <property type="entry name" value="Pribosyltran"/>
    <property type="match status" value="1"/>
</dbReference>
<dbReference type="NCBIfam" id="NF005537">
    <property type="entry name" value="PRK07199.1"/>
    <property type="match status" value="1"/>
</dbReference>
<dbReference type="PANTHER" id="PTHR10210:SF41">
    <property type="entry name" value="RIBOSE-PHOSPHATE PYROPHOSPHOKINASE 1, CHLOROPLASTIC"/>
    <property type="match status" value="1"/>
</dbReference>
<comment type="caution">
    <text evidence="5">The sequence shown here is derived from an EMBL/GenBank/DDBJ whole genome shotgun (WGS) entry which is preliminary data.</text>
</comment>
<feature type="domain" description="Ribose-phosphate pyrophosphokinase N-terminal" evidence="4">
    <location>
        <begin position="12"/>
        <end position="117"/>
    </location>
</feature>
<dbReference type="Gene3D" id="3.40.50.2020">
    <property type="match status" value="2"/>
</dbReference>
<dbReference type="OrthoDB" id="324294at2"/>
<dbReference type="NCBIfam" id="TIGR01251">
    <property type="entry name" value="ribP_PPkin"/>
    <property type="match status" value="1"/>
</dbReference>
<evidence type="ECO:0000256" key="1">
    <source>
        <dbReference type="ARBA" id="ARBA00022727"/>
    </source>
</evidence>
<reference evidence="5 6" key="1">
    <citation type="submission" date="2020-08" db="EMBL/GenBank/DDBJ databases">
        <title>Genomic Encyclopedia of Type Strains, Phase IV (KMG-IV): sequencing the most valuable type-strain genomes for metagenomic binning, comparative biology and taxonomic classification.</title>
        <authorList>
            <person name="Goeker M."/>
        </authorList>
    </citation>
    <scope>NUCLEOTIDE SEQUENCE [LARGE SCALE GENOMIC DNA]</scope>
    <source>
        <strain evidence="5 6">DSM 23958</strain>
    </source>
</reference>
<keyword evidence="5" id="KW-0418">Kinase</keyword>
<dbReference type="GO" id="GO:0016301">
    <property type="term" value="F:kinase activity"/>
    <property type="evidence" value="ECO:0007669"/>
    <property type="project" value="UniProtKB-KW"/>
</dbReference>
<dbReference type="GO" id="GO:0005737">
    <property type="term" value="C:cytoplasm"/>
    <property type="evidence" value="ECO:0007669"/>
    <property type="project" value="TreeGrafter"/>
</dbReference>
<dbReference type="GO" id="GO:0000287">
    <property type="term" value="F:magnesium ion binding"/>
    <property type="evidence" value="ECO:0007669"/>
    <property type="project" value="InterPro"/>
</dbReference>
<dbReference type="InterPro" id="IPR029057">
    <property type="entry name" value="PRTase-like"/>
</dbReference>
<feature type="domain" description="Phosphoribosyltransferase" evidence="3">
    <location>
        <begin position="187"/>
        <end position="248"/>
    </location>
</feature>
<evidence type="ECO:0000313" key="6">
    <source>
        <dbReference type="Proteomes" id="UP000554837"/>
    </source>
</evidence>